<dbReference type="OrthoDB" id="6419659at2759"/>
<keyword evidence="5" id="KW-1185">Reference proteome</keyword>
<dbReference type="Gene3D" id="3.60.110.10">
    <property type="entry name" value="Carbon-nitrogen hydrolase"/>
    <property type="match status" value="1"/>
</dbReference>
<dbReference type="STRING" id="407821.A0A087T491"/>
<name>A0A087T491_STEMI</name>
<sequence length="238" mass="27390">MIMLSMRRYGSCFLLFCHCFYVALAAETEYFTAAVYEHARPSAQFMNLSQATADDIIFENLAHYNRAIQIAKSKAADILVFPEYGIFPAHNRNEMKPYLERIPDPKKIRVNPCNEGDKYQNRRILFSLSCMAKQYKIVVVANMGGIEFCEGQKDCPEDGAYQFNTNVVFDNDGTLLLRYYKERLFYELGMDLPPEQEDPSFKTDFGTFATFISFDIMFEKMSAFAQRKQVDAVALSSM</sequence>
<organism evidence="4 5">
    <name type="scientific">Stegodyphus mimosarum</name>
    <name type="common">African social velvet spider</name>
    <dbReference type="NCBI Taxonomy" id="407821"/>
    <lineage>
        <taxon>Eukaryota</taxon>
        <taxon>Metazoa</taxon>
        <taxon>Ecdysozoa</taxon>
        <taxon>Arthropoda</taxon>
        <taxon>Chelicerata</taxon>
        <taxon>Arachnida</taxon>
        <taxon>Araneae</taxon>
        <taxon>Araneomorphae</taxon>
        <taxon>Entelegynae</taxon>
        <taxon>Eresoidea</taxon>
        <taxon>Eresidae</taxon>
        <taxon>Stegodyphus</taxon>
    </lineage>
</organism>
<dbReference type="Pfam" id="PF00795">
    <property type="entry name" value="CN_hydrolase"/>
    <property type="match status" value="1"/>
</dbReference>
<feature type="domain" description="CN hydrolase" evidence="3">
    <location>
        <begin position="31"/>
        <end position="238"/>
    </location>
</feature>
<dbReference type="PANTHER" id="PTHR10609">
    <property type="entry name" value="BIOTINIDASE-RELATED"/>
    <property type="match status" value="1"/>
</dbReference>
<feature type="non-terminal residue" evidence="4">
    <location>
        <position position="238"/>
    </location>
</feature>
<reference evidence="4 5" key="1">
    <citation type="submission" date="2013-11" db="EMBL/GenBank/DDBJ databases">
        <title>Genome sequencing of Stegodyphus mimosarum.</title>
        <authorList>
            <person name="Bechsgaard J."/>
        </authorList>
    </citation>
    <scope>NUCLEOTIDE SEQUENCE [LARGE SCALE GENOMIC DNA]</scope>
</reference>
<dbReference type="Proteomes" id="UP000054359">
    <property type="component" value="Unassembled WGS sequence"/>
</dbReference>
<protein>
    <submittedName>
        <fullName evidence="4">Biotinidase</fullName>
    </submittedName>
</protein>
<evidence type="ECO:0000313" key="4">
    <source>
        <dbReference type="EMBL" id="KFM59930.1"/>
    </source>
</evidence>
<evidence type="ECO:0000256" key="2">
    <source>
        <dbReference type="SAM" id="SignalP"/>
    </source>
</evidence>
<dbReference type="InterPro" id="IPR040154">
    <property type="entry name" value="Biotinidase/VNN"/>
</dbReference>
<evidence type="ECO:0000313" key="5">
    <source>
        <dbReference type="Proteomes" id="UP000054359"/>
    </source>
</evidence>
<dbReference type="PROSITE" id="PS50263">
    <property type="entry name" value="CN_HYDROLASE"/>
    <property type="match status" value="1"/>
</dbReference>
<dbReference type="SUPFAM" id="SSF56317">
    <property type="entry name" value="Carbon-nitrogen hydrolase"/>
    <property type="match status" value="1"/>
</dbReference>
<dbReference type="AlphaFoldDB" id="A0A087T491"/>
<evidence type="ECO:0000256" key="1">
    <source>
        <dbReference type="ARBA" id="ARBA00008225"/>
    </source>
</evidence>
<proteinExistence type="inferred from homology"/>
<dbReference type="PANTHER" id="PTHR10609:SF27">
    <property type="entry name" value="CN HYDROLASE DOMAIN-CONTAINING PROTEIN-RELATED"/>
    <property type="match status" value="1"/>
</dbReference>
<dbReference type="InterPro" id="IPR003010">
    <property type="entry name" value="C-N_Hydrolase"/>
</dbReference>
<feature type="chain" id="PRO_5001829295" evidence="2">
    <location>
        <begin position="26"/>
        <end position="238"/>
    </location>
</feature>
<evidence type="ECO:0000259" key="3">
    <source>
        <dbReference type="PROSITE" id="PS50263"/>
    </source>
</evidence>
<gene>
    <name evidence="4" type="ORF">X975_18619</name>
</gene>
<comment type="similarity">
    <text evidence="1">Belongs to the carbon-nitrogen hydrolase superfamily. BTD/VNN family.</text>
</comment>
<dbReference type="EMBL" id="KK113348">
    <property type="protein sequence ID" value="KFM59930.1"/>
    <property type="molecule type" value="Genomic_DNA"/>
</dbReference>
<feature type="signal peptide" evidence="2">
    <location>
        <begin position="1"/>
        <end position="25"/>
    </location>
</feature>
<dbReference type="OMA" id="DANWISC"/>
<keyword evidence="2" id="KW-0732">Signal</keyword>
<dbReference type="InterPro" id="IPR036526">
    <property type="entry name" value="C-N_Hydrolase_sf"/>
</dbReference>
<accession>A0A087T491</accession>